<accession>A0ACB9E4N6</accession>
<name>A0ACB9E4N6_CICIN</name>
<dbReference type="EMBL" id="CM042012">
    <property type="protein sequence ID" value="KAI3753432.1"/>
    <property type="molecule type" value="Genomic_DNA"/>
</dbReference>
<keyword evidence="2" id="KW-1185">Reference proteome</keyword>
<proteinExistence type="predicted"/>
<comment type="caution">
    <text evidence="1">The sequence shown here is derived from an EMBL/GenBank/DDBJ whole genome shotgun (WGS) entry which is preliminary data.</text>
</comment>
<organism evidence="1 2">
    <name type="scientific">Cichorium intybus</name>
    <name type="common">Chicory</name>
    <dbReference type="NCBI Taxonomy" id="13427"/>
    <lineage>
        <taxon>Eukaryota</taxon>
        <taxon>Viridiplantae</taxon>
        <taxon>Streptophyta</taxon>
        <taxon>Embryophyta</taxon>
        <taxon>Tracheophyta</taxon>
        <taxon>Spermatophyta</taxon>
        <taxon>Magnoliopsida</taxon>
        <taxon>eudicotyledons</taxon>
        <taxon>Gunneridae</taxon>
        <taxon>Pentapetalae</taxon>
        <taxon>asterids</taxon>
        <taxon>campanulids</taxon>
        <taxon>Asterales</taxon>
        <taxon>Asteraceae</taxon>
        <taxon>Cichorioideae</taxon>
        <taxon>Cichorieae</taxon>
        <taxon>Cichoriinae</taxon>
        <taxon>Cichorium</taxon>
    </lineage>
</organism>
<dbReference type="Proteomes" id="UP001055811">
    <property type="component" value="Linkage Group LG04"/>
</dbReference>
<reference evidence="1 2" key="2">
    <citation type="journal article" date="2022" name="Mol. Ecol. Resour.">
        <title>The genomes of chicory, endive, great burdock and yacon provide insights into Asteraceae paleo-polyploidization history and plant inulin production.</title>
        <authorList>
            <person name="Fan W."/>
            <person name="Wang S."/>
            <person name="Wang H."/>
            <person name="Wang A."/>
            <person name="Jiang F."/>
            <person name="Liu H."/>
            <person name="Zhao H."/>
            <person name="Xu D."/>
            <person name="Zhang Y."/>
        </authorList>
    </citation>
    <scope>NUCLEOTIDE SEQUENCE [LARGE SCALE GENOMIC DNA]</scope>
    <source>
        <strain evidence="2">cv. Punajuju</strain>
        <tissue evidence="1">Leaves</tissue>
    </source>
</reference>
<gene>
    <name evidence="1" type="ORF">L2E82_25484</name>
</gene>
<sequence length="133" mass="15105">MRARETEKFVQISKMGKGRDGARSTIRHRRFRSLSIDLPLCVSSMSMLPISARKSQQIASTSDLSVNRSISYTLAIEKPNIWKAGGEFIFPLVHPCFLHITIGDIPAGRIKMELFTDIAPTMAENFKQYKNFR</sequence>
<protein>
    <submittedName>
        <fullName evidence="1">Uncharacterized protein</fullName>
    </submittedName>
</protein>
<reference evidence="2" key="1">
    <citation type="journal article" date="2022" name="Mol. Ecol. Resour.">
        <title>The genomes of chicory, endive, great burdock and yacon provide insights into Asteraceae palaeo-polyploidization history and plant inulin production.</title>
        <authorList>
            <person name="Fan W."/>
            <person name="Wang S."/>
            <person name="Wang H."/>
            <person name="Wang A."/>
            <person name="Jiang F."/>
            <person name="Liu H."/>
            <person name="Zhao H."/>
            <person name="Xu D."/>
            <person name="Zhang Y."/>
        </authorList>
    </citation>
    <scope>NUCLEOTIDE SEQUENCE [LARGE SCALE GENOMIC DNA]</scope>
    <source>
        <strain evidence="2">cv. Punajuju</strain>
    </source>
</reference>
<evidence type="ECO:0000313" key="1">
    <source>
        <dbReference type="EMBL" id="KAI3753432.1"/>
    </source>
</evidence>
<evidence type="ECO:0000313" key="2">
    <source>
        <dbReference type="Proteomes" id="UP001055811"/>
    </source>
</evidence>